<dbReference type="InterPro" id="IPR013320">
    <property type="entry name" value="ConA-like_dom_sf"/>
</dbReference>
<accession>M0AQD2</accession>
<sequence length="729" mass="81541">MTEYVLTLGGPIDSDGAQEFTRFVSLDVTEGSSSMGSWTGTLPYTDDFGDEIYSDIWIYYDGDLIFRGELESYEADYESAQTTISGRGVLVELDRNVTTVEYNETTVYDALVDFWADLDYDALILPPNRELYDSVFLSDRDHCSLWAWNPATSIQTEGVTVERNRLVFEEANIVLDDEEPDSGDQLQTIQTDEPTDWIAMLVVTDEPTDWLRGGMKNLDPNSTDEIVEEVWTTVEHERPQRYHYFYFEFGSDQYGLFRPMLENGEPIEVIRTEVLAPDKAGFVAIDEAEIEGTTFEILQELHDLGSYNFAIRDYDAKAVDTSPVGTVNIEPDWRITSSTRSKDLTDYANSVTVTGARLDDGSSYTATSEHQEEIDLMAERGLGDDGVIEKYEKSLDLETEAEVESRADRLLKESITERDESGALEIVPQMVMPGYSYNVSAWGDAFPYGGQIGQNSLYFDGNSHIEFSYKFPQESDHPGGYWTFEYLIRPDGLDAMGDNEYYTIHEISGEDPSSWIRLYGDGSIEIHGGDPDWQGRSPLGIVDNDYRQRLSVIWGPSIETTRVLVNGQVEWETDAINNSIISPYELDVTNYVGNDPNGSSGFVGGVADVRIWTSSSNSKSQEWILEHAFDDLVRTEASLGTAGIYYRLNDSSDPSLAVNHGVAQSPETADGSAGTVVGAEYQDHVGELDEVQISLGSGETMSLDFDISGRIDTELILAQRDVRRNRRAL</sequence>
<reference evidence="1 2" key="1">
    <citation type="journal article" date="2014" name="PLoS Genet.">
        <title>Phylogenetically driven sequencing of extremely halophilic archaea reveals strategies for static and dynamic osmo-response.</title>
        <authorList>
            <person name="Becker E.A."/>
            <person name="Seitzer P.M."/>
            <person name="Tritt A."/>
            <person name="Larsen D."/>
            <person name="Krusor M."/>
            <person name="Yao A.I."/>
            <person name="Wu D."/>
            <person name="Madern D."/>
            <person name="Eisen J.A."/>
            <person name="Darling A.E."/>
            <person name="Facciotti M.T."/>
        </authorList>
    </citation>
    <scope>NUCLEOTIDE SEQUENCE [LARGE SCALE GENOMIC DNA]</scope>
    <source>
        <strain evidence="1 2">DSM 12278</strain>
    </source>
</reference>
<dbReference type="AlphaFoldDB" id="M0AQD2"/>
<keyword evidence="2" id="KW-1185">Reference proteome</keyword>
<protein>
    <submittedName>
        <fullName evidence="1">Uncharacterized protein</fullName>
    </submittedName>
</protein>
<name>M0AQD2_NATA1</name>
<gene>
    <name evidence="1" type="ORF">C481_11015</name>
</gene>
<dbReference type="SUPFAM" id="SSF49899">
    <property type="entry name" value="Concanavalin A-like lectins/glucanases"/>
    <property type="match status" value="1"/>
</dbReference>
<proteinExistence type="predicted"/>
<dbReference type="Proteomes" id="UP000011554">
    <property type="component" value="Unassembled WGS sequence"/>
</dbReference>
<evidence type="ECO:0000313" key="1">
    <source>
        <dbReference type="EMBL" id="ELZ00760.1"/>
    </source>
</evidence>
<organism evidence="1 2">
    <name type="scientific">Natrialba asiatica (strain ATCC 700177 / DSM 12278 / JCM 9576 / FERM P-10747 / NBRC 102637 / 172P1)</name>
    <dbReference type="NCBI Taxonomy" id="29540"/>
    <lineage>
        <taxon>Archaea</taxon>
        <taxon>Methanobacteriati</taxon>
        <taxon>Methanobacteriota</taxon>
        <taxon>Stenosarchaea group</taxon>
        <taxon>Halobacteria</taxon>
        <taxon>Halobacteriales</taxon>
        <taxon>Natrialbaceae</taxon>
        <taxon>Natrialba</taxon>
    </lineage>
</organism>
<evidence type="ECO:0000313" key="2">
    <source>
        <dbReference type="Proteomes" id="UP000011554"/>
    </source>
</evidence>
<dbReference type="STRING" id="29540.C481_11015"/>
<comment type="caution">
    <text evidence="1">The sequence shown here is derived from an EMBL/GenBank/DDBJ whole genome shotgun (WGS) entry which is preliminary data.</text>
</comment>
<dbReference type="EMBL" id="AOIO01000029">
    <property type="protein sequence ID" value="ELZ00760.1"/>
    <property type="molecule type" value="Genomic_DNA"/>
</dbReference>
<dbReference type="PATRIC" id="fig|29540.5.peg.2235"/>